<feature type="non-terminal residue" evidence="2">
    <location>
        <position position="63"/>
    </location>
</feature>
<feature type="transmembrane region" description="Helical" evidence="1">
    <location>
        <begin position="41"/>
        <end position="62"/>
    </location>
</feature>
<accession>A0A0G1M8K7</accession>
<feature type="transmembrane region" description="Helical" evidence="1">
    <location>
        <begin position="16"/>
        <end position="35"/>
    </location>
</feature>
<organism evidence="2 3">
    <name type="scientific">Candidatus Giovannonibacteria bacterium GW2011_GWA2_45_21</name>
    <dbReference type="NCBI Taxonomy" id="1618649"/>
    <lineage>
        <taxon>Bacteria</taxon>
        <taxon>Candidatus Giovannoniibacteriota</taxon>
    </lineage>
</organism>
<comment type="caution">
    <text evidence="2">The sequence shown here is derived from an EMBL/GenBank/DDBJ whole genome shotgun (WGS) entry which is preliminary data.</text>
</comment>
<proteinExistence type="predicted"/>
<keyword evidence="1" id="KW-0812">Transmembrane</keyword>
<evidence type="ECO:0000256" key="1">
    <source>
        <dbReference type="SAM" id="Phobius"/>
    </source>
</evidence>
<dbReference type="Proteomes" id="UP000034696">
    <property type="component" value="Unassembled WGS sequence"/>
</dbReference>
<evidence type="ECO:0000313" key="2">
    <source>
        <dbReference type="EMBL" id="KKU04614.1"/>
    </source>
</evidence>
<keyword evidence="1" id="KW-0472">Membrane</keyword>
<evidence type="ECO:0000313" key="3">
    <source>
        <dbReference type="Proteomes" id="UP000034696"/>
    </source>
</evidence>
<protein>
    <submittedName>
        <fullName evidence="2">DedA family membrane protein</fullName>
    </submittedName>
</protein>
<gene>
    <name evidence="2" type="ORF">UX06_C0013G0017</name>
</gene>
<reference evidence="2 3" key="1">
    <citation type="journal article" date="2015" name="Nature">
        <title>rRNA introns, odd ribosomes, and small enigmatic genomes across a large radiation of phyla.</title>
        <authorList>
            <person name="Brown C.T."/>
            <person name="Hug L.A."/>
            <person name="Thomas B.C."/>
            <person name="Sharon I."/>
            <person name="Castelle C.J."/>
            <person name="Singh A."/>
            <person name="Wilkins M.J."/>
            <person name="Williams K.H."/>
            <person name="Banfield J.F."/>
        </authorList>
    </citation>
    <scope>NUCLEOTIDE SEQUENCE [LARGE SCALE GENOMIC DNA]</scope>
</reference>
<name>A0A0G1M8K7_9BACT</name>
<keyword evidence="1" id="KW-1133">Transmembrane helix</keyword>
<sequence length="63" mass="7130">MDILYAFIWIPLESETALYTVLFLILIISGFGVPIPEEATLLVGGYLAYLGFIDFWPTVYLLI</sequence>
<dbReference type="EMBL" id="LCKT01000013">
    <property type="protein sequence ID" value="KKU04614.1"/>
    <property type="molecule type" value="Genomic_DNA"/>
</dbReference>
<dbReference type="AlphaFoldDB" id="A0A0G1M8K7"/>